<keyword evidence="3 5" id="KW-0697">Rotamase</keyword>
<dbReference type="GO" id="GO:0003755">
    <property type="term" value="F:peptidyl-prolyl cis-trans isomerase activity"/>
    <property type="evidence" value="ECO:0007669"/>
    <property type="project" value="UniProtKB-UniRule"/>
</dbReference>
<feature type="domain" description="PPIase FKBP-type" evidence="7">
    <location>
        <begin position="229"/>
        <end position="319"/>
    </location>
</feature>
<evidence type="ECO:0000256" key="3">
    <source>
        <dbReference type="ARBA" id="ARBA00023110"/>
    </source>
</evidence>
<comment type="catalytic activity">
    <reaction evidence="1 5 6">
        <text>[protein]-peptidylproline (omega=180) = [protein]-peptidylproline (omega=0)</text>
        <dbReference type="Rhea" id="RHEA:16237"/>
        <dbReference type="Rhea" id="RHEA-COMP:10747"/>
        <dbReference type="Rhea" id="RHEA-COMP:10748"/>
        <dbReference type="ChEBI" id="CHEBI:83833"/>
        <dbReference type="ChEBI" id="CHEBI:83834"/>
        <dbReference type="EC" id="5.2.1.8"/>
    </reaction>
</comment>
<dbReference type="PROSITE" id="PS51257">
    <property type="entry name" value="PROKAR_LIPOPROTEIN"/>
    <property type="match status" value="1"/>
</dbReference>
<gene>
    <name evidence="8" type="ORF">B0O44_10998</name>
</gene>
<keyword evidence="4 5" id="KW-0413">Isomerase</keyword>
<protein>
    <recommendedName>
        <fullName evidence="6">Peptidyl-prolyl cis-trans isomerase</fullName>
        <ecNumber evidence="6">5.2.1.8</ecNumber>
    </recommendedName>
</protein>
<dbReference type="PANTHER" id="PTHR43811">
    <property type="entry name" value="FKBP-TYPE PEPTIDYL-PROLYL CIS-TRANS ISOMERASE FKPA"/>
    <property type="match status" value="1"/>
</dbReference>
<dbReference type="Gene3D" id="3.10.50.40">
    <property type="match status" value="2"/>
</dbReference>
<name>A0A318UEV6_9SPHI</name>
<evidence type="ECO:0000256" key="2">
    <source>
        <dbReference type="ARBA" id="ARBA00006577"/>
    </source>
</evidence>
<accession>A0A318UEV6</accession>
<dbReference type="EC" id="5.2.1.8" evidence="6"/>
<dbReference type="PROSITE" id="PS50059">
    <property type="entry name" value="FKBP_PPIASE"/>
    <property type="match status" value="1"/>
</dbReference>
<dbReference type="OrthoDB" id="669809at2"/>
<evidence type="ECO:0000313" key="9">
    <source>
        <dbReference type="Proteomes" id="UP000248198"/>
    </source>
</evidence>
<dbReference type="EMBL" id="QKLU01000009">
    <property type="protein sequence ID" value="PYF70007.1"/>
    <property type="molecule type" value="Genomic_DNA"/>
</dbReference>
<dbReference type="InterPro" id="IPR046357">
    <property type="entry name" value="PPIase_dom_sf"/>
</dbReference>
<evidence type="ECO:0000256" key="6">
    <source>
        <dbReference type="RuleBase" id="RU003915"/>
    </source>
</evidence>
<dbReference type="InterPro" id="IPR001179">
    <property type="entry name" value="PPIase_FKBP_dom"/>
</dbReference>
<organism evidence="8 9">
    <name type="scientific">Pedobacter nutrimenti</name>
    <dbReference type="NCBI Taxonomy" id="1241337"/>
    <lineage>
        <taxon>Bacteria</taxon>
        <taxon>Pseudomonadati</taxon>
        <taxon>Bacteroidota</taxon>
        <taxon>Sphingobacteriia</taxon>
        <taxon>Sphingobacteriales</taxon>
        <taxon>Sphingobacteriaceae</taxon>
        <taxon>Pedobacter</taxon>
    </lineage>
</organism>
<dbReference type="Pfam" id="PF00254">
    <property type="entry name" value="FKBP_C"/>
    <property type="match status" value="1"/>
</dbReference>
<sequence length="320" mass="33948">MLKKISASYTLVLVGLIVLLGSCKKEYENIQDTDDAKLQQFISANKLNVGPKDDSGFYYSITNAGTGDLYKTTDSVLYNISLKSLSSSNVYYSSPATANLGTYVGYTNSFTYPIVQVIGTSVTTNYGGLSIPAIRTVLQLLKPGGSARILLPSYLAFGRNGNTTLNVPSNELIDLTITTFPEKKQADLDDRLIKAFIAAKGITGAVKRASGTYYVITDPGSGSDVINDGTTINANYTGRLIDGTVFDGKSDGSFSSPLGSLVFAWREIVPLIQKGGKVRIIAPSAQAYGTTARPTTVAGGVSIPANSILDFDLQLIGVTN</sequence>
<comment type="similarity">
    <text evidence="2 6">Belongs to the FKBP-type PPIase family.</text>
</comment>
<dbReference type="SUPFAM" id="SSF54534">
    <property type="entry name" value="FKBP-like"/>
    <property type="match status" value="2"/>
</dbReference>
<evidence type="ECO:0000259" key="7">
    <source>
        <dbReference type="PROSITE" id="PS50059"/>
    </source>
</evidence>
<evidence type="ECO:0000256" key="1">
    <source>
        <dbReference type="ARBA" id="ARBA00000971"/>
    </source>
</evidence>
<comment type="caution">
    <text evidence="8">The sequence shown here is derived from an EMBL/GenBank/DDBJ whole genome shotgun (WGS) entry which is preliminary data.</text>
</comment>
<dbReference type="RefSeq" id="WP_110834188.1">
    <property type="nucleotide sequence ID" value="NZ_QKLU01000009.1"/>
</dbReference>
<keyword evidence="9" id="KW-1185">Reference proteome</keyword>
<evidence type="ECO:0000313" key="8">
    <source>
        <dbReference type="EMBL" id="PYF70007.1"/>
    </source>
</evidence>
<dbReference type="Proteomes" id="UP000248198">
    <property type="component" value="Unassembled WGS sequence"/>
</dbReference>
<reference evidence="8 9" key="1">
    <citation type="submission" date="2018-06" db="EMBL/GenBank/DDBJ databases">
        <title>Genomic Encyclopedia of Archaeal and Bacterial Type Strains, Phase II (KMG-II): from individual species to whole genera.</title>
        <authorList>
            <person name="Goeker M."/>
        </authorList>
    </citation>
    <scope>NUCLEOTIDE SEQUENCE [LARGE SCALE GENOMIC DNA]</scope>
    <source>
        <strain evidence="8 9">DSM 27372</strain>
    </source>
</reference>
<dbReference type="AlphaFoldDB" id="A0A318UEV6"/>
<evidence type="ECO:0000256" key="5">
    <source>
        <dbReference type="PROSITE-ProRule" id="PRU00277"/>
    </source>
</evidence>
<proteinExistence type="inferred from homology"/>
<evidence type="ECO:0000256" key="4">
    <source>
        <dbReference type="ARBA" id="ARBA00023235"/>
    </source>
</evidence>
<dbReference type="PANTHER" id="PTHR43811:SF19">
    <property type="entry name" value="39 KDA FK506-BINDING NUCLEAR PROTEIN"/>
    <property type="match status" value="1"/>
</dbReference>